<dbReference type="InterPro" id="IPR035906">
    <property type="entry name" value="MetI-like_sf"/>
</dbReference>
<dbReference type="GO" id="GO:0055085">
    <property type="term" value="P:transmembrane transport"/>
    <property type="evidence" value="ECO:0007669"/>
    <property type="project" value="InterPro"/>
</dbReference>
<dbReference type="OrthoDB" id="9807047at2"/>
<evidence type="ECO:0000256" key="7">
    <source>
        <dbReference type="ARBA" id="ARBA00023136"/>
    </source>
</evidence>
<feature type="transmembrane region" description="Helical" evidence="8">
    <location>
        <begin position="123"/>
        <end position="142"/>
    </location>
</feature>
<dbReference type="PANTHER" id="PTHR42929:SF5">
    <property type="entry name" value="ABC TRANSPORTER PERMEASE PROTEIN"/>
    <property type="match status" value="1"/>
</dbReference>
<evidence type="ECO:0000256" key="6">
    <source>
        <dbReference type="ARBA" id="ARBA00022989"/>
    </source>
</evidence>
<keyword evidence="11" id="KW-1185">Reference proteome</keyword>
<evidence type="ECO:0000256" key="4">
    <source>
        <dbReference type="ARBA" id="ARBA00022475"/>
    </source>
</evidence>
<evidence type="ECO:0000256" key="1">
    <source>
        <dbReference type="ARBA" id="ARBA00004651"/>
    </source>
</evidence>
<evidence type="ECO:0000313" key="10">
    <source>
        <dbReference type="EMBL" id="MQX17351.1"/>
    </source>
</evidence>
<dbReference type="Proteomes" id="UP000439983">
    <property type="component" value="Unassembled WGS sequence"/>
</dbReference>
<keyword evidence="6 8" id="KW-1133">Transmembrane helix</keyword>
<feature type="transmembrane region" description="Helical" evidence="8">
    <location>
        <begin position="75"/>
        <end position="103"/>
    </location>
</feature>
<keyword evidence="5 8" id="KW-0812">Transmembrane</keyword>
<evidence type="ECO:0000256" key="5">
    <source>
        <dbReference type="ARBA" id="ARBA00022692"/>
    </source>
</evidence>
<dbReference type="CDD" id="cd06261">
    <property type="entry name" value="TM_PBP2"/>
    <property type="match status" value="1"/>
</dbReference>
<dbReference type="PROSITE" id="PS50928">
    <property type="entry name" value="ABC_TM1"/>
    <property type="match status" value="1"/>
</dbReference>
<gene>
    <name evidence="10" type="ORF">GHK62_22090</name>
</gene>
<dbReference type="InterPro" id="IPR000515">
    <property type="entry name" value="MetI-like"/>
</dbReference>
<dbReference type="GO" id="GO:0005886">
    <property type="term" value="C:plasma membrane"/>
    <property type="evidence" value="ECO:0007669"/>
    <property type="project" value="UniProtKB-SubCell"/>
</dbReference>
<keyword evidence="7 8" id="KW-0472">Membrane</keyword>
<organism evidence="10 11">
    <name type="scientific">Sinorhizobium terangae</name>
    <dbReference type="NCBI Taxonomy" id="110322"/>
    <lineage>
        <taxon>Bacteria</taxon>
        <taxon>Pseudomonadati</taxon>
        <taxon>Pseudomonadota</taxon>
        <taxon>Alphaproteobacteria</taxon>
        <taxon>Hyphomicrobiales</taxon>
        <taxon>Rhizobiaceae</taxon>
        <taxon>Sinorhizobium/Ensifer group</taxon>
        <taxon>Sinorhizobium</taxon>
    </lineage>
</organism>
<dbReference type="PANTHER" id="PTHR42929">
    <property type="entry name" value="INNER MEMBRANE ABC TRANSPORTER PERMEASE PROTEIN YDCU-RELATED-RELATED"/>
    <property type="match status" value="1"/>
</dbReference>
<comment type="subcellular location">
    <subcellularLocation>
        <location evidence="1 8">Cell membrane</location>
        <topology evidence="1 8">Multi-pass membrane protein</topology>
    </subcellularLocation>
</comment>
<feature type="domain" description="ABC transmembrane type-1" evidence="9">
    <location>
        <begin position="119"/>
        <end position="325"/>
    </location>
</feature>
<sequence length="337" mass="36722">MPCSKRWRTNRLSLGKLGRPTSHNRRRGLKQSTTSRIIQMQATYDTKNRRGSAVAEVDKGVVLSQPIGFVSVSPLFILLGIFFFGPMIALALAIFDGGVAAAVPLFSDVLRDELFQSVALRTFRISLVVTVISVVIGYSMAYAMWRSSPSVRSVALALIMFPLFTSIVVRTYAWTAMFTRFGIINTLLLKIGLIEKPLAMLYTEPVVLIGMVQVMLPFAILPIYTTLLGLDLDLLRASAICGAKGRQTFTKVVLPLTKQGVGVASVLVFVISLGFFITPAILGGPKSAMISNMISTEVTTFYNLKGGAVMSVLLLMVTLCLLFIASKIGSIAAHYRR</sequence>
<feature type="transmembrane region" description="Helical" evidence="8">
    <location>
        <begin position="178"/>
        <end position="194"/>
    </location>
</feature>
<dbReference type="EMBL" id="WITC01000094">
    <property type="protein sequence ID" value="MQX17351.1"/>
    <property type="molecule type" value="Genomic_DNA"/>
</dbReference>
<feature type="transmembrane region" description="Helical" evidence="8">
    <location>
        <begin position="302"/>
        <end position="325"/>
    </location>
</feature>
<name>A0A6N7LHJ2_SINTE</name>
<accession>A0A6N7LHJ2</accession>
<reference evidence="10 11" key="1">
    <citation type="journal article" date="2013" name="Genome Biol.">
        <title>Comparative genomics of the core and accessory genomes of 48 Sinorhizobium strains comprising five genospecies.</title>
        <authorList>
            <person name="Sugawara M."/>
            <person name="Epstein B."/>
            <person name="Badgley B.D."/>
            <person name="Unno T."/>
            <person name="Xu L."/>
            <person name="Reese J."/>
            <person name="Gyaneshwar P."/>
            <person name="Denny R."/>
            <person name="Mudge J."/>
            <person name="Bharti A.K."/>
            <person name="Farmer A.D."/>
            <person name="May G.D."/>
            <person name="Woodward J.E."/>
            <person name="Medigue C."/>
            <person name="Vallenet D."/>
            <person name="Lajus A."/>
            <person name="Rouy Z."/>
            <person name="Martinez-Vaz B."/>
            <person name="Tiffin P."/>
            <person name="Young N.D."/>
            <person name="Sadowsky M.J."/>
        </authorList>
    </citation>
    <scope>NUCLEOTIDE SEQUENCE [LARGE SCALE GENOMIC DNA]</scope>
    <source>
        <strain evidence="10 11">USDA4894</strain>
    </source>
</reference>
<dbReference type="Pfam" id="PF00528">
    <property type="entry name" value="BPD_transp_1"/>
    <property type="match status" value="1"/>
</dbReference>
<evidence type="ECO:0000256" key="8">
    <source>
        <dbReference type="RuleBase" id="RU363032"/>
    </source>
</evidence>
<keyword evidence="3 8" id="KW-0813">Transport</keyword>
<evidence type="ECO:0000259" key="9">
    <source>
        <dbReference type="PROSITE" id="PS50928"/>
    </source>
</evidence>
<evidence type="ECO:0000256" key="2">
    <source>
        <dbReference type="ARBA" id="ARBA00007069"/>
    </source>
</evidence>
<evidence type="ECO:0000313" key="11">
    <source>
        <dbReference type="Proteomes" id="UP000439983"/>
    </source>
</evidence>
<keyword evidence="4" id="KW-1003">Cell membrane</keyword>
<protein>
    <submittedName>
        <fullName evidence="10">ABC transporter permease subunit</fullName>
    </submittedName>
</protein>
<feature type="transmembrane region" description="Helical" evidence="8">
    <location>
        <begin position="261"/>
        <end position="282"/>
    </location>
</feature>
<dbReference type="Gene3D" id="1.10.3720.10">
    <property type="entry name" value="MetI-like"/>
    <property type="match status" value="1"/>
</dbReference>
<dbReference type="AlphaFoldDB" id="A0A6N7LHJ2"/>
<comment type="similarity">
    <text evidence="2">Belongs to the binding-protein-dependent transport system permease family. CysTW subfamily.</text>
</comment>
<dbReference type="SUPFAM" id="SSF161098">
    <property type="entry name" value="MetI-like"/>
    <property type="match status" value="1"/>
</dbReference>
<feature type="transmembrane region" description="Helical" evidence="8">
    <location>
        <begin position="154"/>
        <end position="172"/>
    </location>
</feature>
<evidence type="ECO:0000256" key="3">
    <source>
        <dbReference type="ARBA" id="ARBA00022448"/>
    </source>
</evidence>
<proteinExistence type="inferred from homology"/>
<comment type="caution">
    <text evidence="10">The sequence shown here is derived from an EMBL/GenBank/DDBJ whole genome shotgun (WGS) entry which is preliminary data.</text>
</comment>